<dbReference type="Pfam" id="PF03929">
    <property type="entry name" value="PepSY_TM"/>
    <property type="match status" value="1"/>
</dbReference>
<keyword evidence="1" id="KW-1133">Transmembrane helix</keyword>
<dbReference type="STRING" id="1524254.PHACT_07940"/>
<feature type="transmembrane region" description="Helical" evidence="1">
    <location>
        <begin position="367"/>
        <end position="385"/>
    </location>
</feature>
<dbReference type="InterPro" id="IPR005625">
    <property type="entry name" value="PepSY-ass_TM"/>
</dbReference>
<feature type="transmembrane region" description="Helical" evidence="1">
    <location>
        <begin position="20"/>
        <end position="40"/>
    </location>
</feature>
<feature type="transmembrane region" description="Helical" evidence="1">
    <location>
        <begin position="445"/>
        <end position="465"/>
    </location>
</feature>
<protein>
    <recommendedName>
        <fullName evidence="4">Peptidase</fullName>
    </recommendedName>
</protein>
<dbReference type="AlphaFoldDB" id="A0A1E8CLE1"/>
<keyword evidence="1" id="KW-0472">Membrane</keyword>
<gene>
    <name evidence="2" type="ORF">PHACT_07940</name>
</gene>
<sequence>MKLSLPSSLVKNSISSHSWLGLLTGALMYLICVSGTIVVFTKYLERWEQPDVAEFQSMSAETAGLVYNQLHEIAPDVGGDILLMLPRPDEPRASLFSSEGAWYLNEDGSRGDDLSHQWTTMLADLHVYLHLPSSFGMVVVSILGAMLCGLIISGLFSHPNIIRDAFSLRWGSSRRLQQTDLHNRLSVWGAPFHLVIAVTGAYFGIAVLMNMLFASALFEGNAGRVVDEVYGAAPALQQEVAVMDLEAALNELAIVAPDAKPFYVTIEEANTPQQYMIIGAEHEGRLIYAEQYRFDHAGQYLGKAGYTDGSVGRQAIFSVFRLHFGEFGGLPILFLYGVFGLALSVVCVSGINIWLARRKTRDALNNLWIGLVWGTPVAIAGSALLVVLTGLAATTTLWLVLVACIVLSQSVNNDLRGTSLLQLLAGILLLMLVLVHTLIYQHMALRGAALIVNLFLASGGAIMLWPGLRSGIFSRVVTPPA</sequence>
<evidence type="ECO:0008006" key="4">
    <source>
        <dbReference type="Google" id="ProtNLM"/>
    </source>
</evidence>
<keyword evidence="3" id="KW-1185">Reference proteome</keyword>
<feature type="transmembrane region" description="Helical" evidence="1">
    <location>
        <begin position="194"/>
        <end position="218"/>
    </location>
</feature>
<feature type="transmembrane region" description="Helical" evidence="1">
    <location>
        <begin position="420"/>
        <end position="439"/>
    </location>
</feature>
<accession>A0A1E8CLE1</accession>
<dbReference type="RefSeq" id="WP_070116688.1">
    <property type="nucleotide sequence ID" value="NZ_MASR01000001.1"/>
</dbReference>
<dbReference type="OrthoDB" id="9776609at2"/>
<dbReference type="EMBL" id="MASR01000001">
    <property type="protein sequence ID" value="OFE13077.1"/>
    <property type="molecule type" value="Genomic_DNA"/>
</dbReference>
<dbReference type="Proteomes" id="UP000175669">
    <property type="component" value="Unassembled WGS sequence"/>
</dbReference>
<dbReference type="PANTHER" id="PTHR34219:SF3">
    <property type="entry name" value="BLL7967 PROTEIN"/>
    <property type="match status" value="1"/>
</dbReference>
<proteinExistence type="predicted"/>
<feature type="transmembrane region" description="Helical" evidence="1">
    <location>
        <begin position="135"/>
        <end position="156"/>
    </location>
</feature>
<name>A0A1E8CLE1_9GAMM</name>
<feature type="transmembrane region" description="Helical" evidence="1">
    <location>
        <begin position="333"/>
        <end position="355"/>
    </location>
</feature>
<evidence type="ECO:0000256" key="1">
    <source>
        <dbReference type="SAM" id="Phobius"/>
    </source>
</evidence>
<dbReference type="PANTHER" id="PTHR34219">
    <property type="entry name" value="IRON-REGULATED INNER MEMBRANE PROTEIN-RELATED"/>
    <property type="match status" value="1"/>
</dbReference>
<comment type="caution">
    <text evidence="2">The sequence shown here is derived from an EMBL/GenBank/DDBJ whole genome shotgun (WGS) entry which is preliminary data.</text>
</comment>
<evidence type="ECO:0000313" key="3">
    <source>
        <dbReference type="Proteomes" id="UP000175669"/>
    </source>
</evidence>
<keyword evidence="1" id="KW-0812">Transmembrane</keyword>
<organism evidence="2 3">
    <name type="scientific">Pseudohongiella acticola</name>
    <dbReference type="NCBI Taxonomy" id="1524254"/>
    <lineage>
        <taxon>Bacteria</taxon>
        <taxon>Pseudomonadati</taxon>
        <taxon>Pseudomonadota</taxon>
        <taxon>Gammaproteobacteria</taxon>
        <taxon>Pseudomonadales</taxon>
        <taxon>Pseudohongiellaceae</taxon>
        <taxon>Pseudohongiella</taxon>
    </lineage>
</organism>
<reference evidence="3" key="1">
    <citation type="submission" date="2016-07" db="EMBL/GenBank/DDBJ databases">
        <authorList>
            <person name="Florea S."/>
            <person name="Webb J.S."/>
            <person name="Jaromczyk J."/>
            <person name="Schardl C.L."/>
        </authorList>
    </citation>
    <scope>NUCLEOTIDE SEQUENCE [LARGE SCALE GENOMIC DNA]</scope>
    <source>
        <strain evidence="3">KCTC 42131</strain>
    </source>
</reference>
<evidence type="ECO:0000313" key="2">
    <source>
        <dbReference type="EMBL" id="OFE13077.1"/>
    </source>
</evidence>